<accession>A0A5C4R0Z5</accession>
<gene>
    <name evidence="1" type="ORF">FHD67_19235</name>
</gene>
<dbReference type="AlphaFoldDB" id="A0A5C4R0Z5"/>
<sequence>MIASLAILALAQMTAPGLEPSMQQVLHLCVTPNDPIEDAQALTHYGLSVRDEYDRYFNDLNAYLLCLQQSQADIIQQGNRWHERYKSAIAGNIVE</sequence>
<dbReference type="Proteomes" id="UP000304880">
    <property type="component" value="Unassembled WGS sequence"/>
</dbReference>
<keyword evidence="2" id="KW-1185">Reference proteome</keyword>
<protein>
    <submittedName>
        <fullName evidence="1">Uncharacterized protein</fullName>
    </submittedName>
</protein>
<proteinExistence type="predicted"/>
<dbReference type="EMBL" id="VDDC01000061">
    <property type="protein sequence ID" value="TNH37640.1"/>
    <property type="molecule type" value="Genomic_DNA"/>
</dbReference>
<organism evidence="1 2">
    <name type="scientific">Paracoccus haeundaensis</name>
    <dbReference type="NCBI Taxonomy" id="225362"/>
    <lineage>
        <taxon>Bacteria</taxon>
        <taxon>Pseudomonadati</taxon>
        <taxon>Pseudomonadota</taxon>
        <taxon>Alphaproteobacteria</taxon>
        <taxon>Rhodobacterales</taxon>
        <taxon>Paracoccaceae</taxon>
        <taxon>Paracoccus</taxon>
    </lineage>
</organism>
<dbReference type="RefSeq" id="WP_127899896.1">
    <property type="nucleotide sequence ID" value="NZ_VDDC01000061.1"/>
</dbReference>
<evidence type="ECO:0000313" key="2">
    <source>
        <dbReference type="Proteomes" id="UP000304880"/>
    </source>
</evidence>
<name>A0A5C4R0Z5_9RHOB</name>
<comment type="caution">
    <text evidence="1">The sequence shown here is derived from an EMBL/GenBank/DDBJ whole genome shotgun (WGS) entry which is preliminary data.</text>
</comment>
<evidence type="ECO:0000313" key="1">
    <source>
        <dbReference type="EMBL" id="TNH37640.1"/>
    </source>
</evidence>
<reference evidence="1 2" key="1">
    <citation type="submission" date="2019-06" db="EMBL/GenBank/DDBJ databases">
        <authorList>
            <person name="Li J."/>
        </authorList>
    </citation>
    <scope>NUCLEOTIDE SEQUENCE [LARGE SCALE GENOMIC DNA]</scope>
    <source>
        <strain evidence="1 2">CGMCC 1.8012</strain>
    </source>
</reference>